<accession>A0A6N6M9M8</accession>
<keyword evidence="3" id="KW-1185">Reference proteome</keyword>
<protein>
    <recommendedName>
        <fullName evidence="4">TonB C-terminal domain-containing protein</fullName>
    </recommendedName>
</protein>
<evidence type="ECO:0008006" key="4">
    <source>
        <dbReference type="Google" id="ProtNLM"/>
    </source>
</evidence>
<dbReference type="Proteomes" id="UP000435357">
    <property type="component" value="Unassembled WGS sequence"/>
</dbReference>
<proteinExistence type="predicted"/>
<dbReference type="EMBL" id="WACR01000003">
    <property type="protein sequence ID" value="KAB1065219.1"/>
    <property type="molecule type" value="Genomic_DNA"/>
</dbReference>
<name>A0A6N6M9M8_9FLAO</name>
<organism evidence="2 3">
    <name type="scientific">Salibacter halophilus</name>
    <dbReference type="NCBI Taxonomy" id="1803916"/>
    <lineage>
        <taxon>Bacteria</taxon>
        <taxon>Pseudomonadati</taxon>
        <taxon>Bacteroidota</taxon>
        <taxon>Flavobacteriia</taxon>
        <taxon>Flavobacteriales</taxon>
        <taxon>Salibacteraceae</taxon>
        <taxon>Salibacter</taxon>
    </lineage>
</organism>
<gene>
    <name evidence="2" type="ORF">F3059_04495</name>
</gene>
<sequence>MRILTLLAMLLSLSVTGQEIFTQGDYDACRPDSIFKNSPFFKEKGVAPKYTNSKTIQDYFRDKIGKIKTDNRKIVFKFVLTCEGEITDAWVFKSTGNETMDQQFIDEIKNFNFWTPATFDSRQVDFELTLLGAIKKKKIYLGSQMNTPKEFFEVN</sequence>
<evidence type="ECO:0000256" key="1">
    <source>
        <dbReference type="SAM" id="SignalP"/>
    </source>
</evidence>
<reference evidence="2 3" key="1">
    <citation type="submission" date="2019-09" db="EMBL/GenBank/DDBJ databases">
        <title>Genomes of Cryomorphaceae.</title>
        <authorList>
            <person name="Bowman J.P."/>
        </authorList>
    </citation>
    <scope>NUCLEOTIDE SEQUENCE [LARGE SCALE GENOMIC DNA]</scope>
    <source>
        <strain evidence="2 3">KCTC 52047</strain>
    </source>
</reference>
<evidence type="ECO:0000313" key="2">
    <source>
        <dbReference type="EMBL" id="KAB1065219.1"/>
    </source>
</evidence>
<dbReference type="AlphaFoldDB" id="A0A6N6M9M8"/>
<keyword evidence="1" id="KW-0732">Signal</keyword>
<feature type="signal peptide" evidence="1">
    <location>
        <begin position="1"/>
        <end position="17"/>
    </location>
</feature>
<feature type="chain" id="PRO_5026686565" description="TonB C-terminal domain-containing protein" evidence="1">
    <location>
        <begin position="18"/>
        <end position="155"/>
    </location>
</feature>
<dbReference type="RefSeq" id="WP_151166907.1">
    <property type="nucleotide sequence ID" value="NZ_WACR01000003.1"/>
</dbReference>
<evidence type="ECO:0000313" key="3">
    <source>
        <dbReference type="Proteomes" id="UP000435357"/>
    </source>
</evidence>
<comment type="caution">
    <text evidence="2">The sequence shown here is derived from an EMBL/GenBank/DDBJ whole genome shotgun (WGS) entry which is preliminary data.</text>
</comment>